<dbReference type="InterPro" id="IPR000182">
    <property type="entry name" value="GNAT_dom"/>
</dbReference>
<keyword evidence="2" id="KW-0808">Transferase</keyword>
<dbReference type="Gene3D" id="3.40.630.30">
    <property type="match status" value="1"/>
</dbReference>
<dbReference type="PROSITE" id="PS51186">
    <property type="entry name" value="GNAT"/>
    <property type="match status" value="1"/>
</dbReference>
<dbReference type="Pfam" id="PF13302">
    <property type="entry name" value="Acetyltransf_3"/>
    <property type="match status" value="1"/>
</dbReference>
<reference evidence="2 3" key="1">
    <citation type="submission" date="2019-04" db="EMBL/GenBank/DDBJ databases">
        <authorList>
            <person name="Liu Q."/>
            <person name="Xin Y.-H."/>
        </authorList>
    </citation>
    <scope>NUCLEOTIDE SEQUENCE [LARGE SCALE GENOMIC DNA]</scope>
    <source>
        <strain evidence="2 3">AM23</strain>
    </source>
</reference>
<keyword evidence="3" id="KW-1185">Reference proteome</keyword>
<feature type="domain" description="N-acetyltransferase" evidence="1">
    <location>
        <begin position="20"/>
        <end position="168"/>
    </location>
</feature>
<proteinExistence type="predicted"/>
<name>A0A4S5E2Y3_9MICC</name>
<dbReference type="Proteomes" id="UP000305233">
    <property type="component" value="Unassembled WGS sequence"/>
</dbReference>
<dbReference type="SUPFAM" id="SSF55729">
    <property type="entry name" value="Acyl-CoA N-acyltransferases (Nat)"/>
    <property type="match status" value="1"/>
</dbReference>
<comment type="caution">
    <text evidence="2">The sequence shown here is derived from an EMBL/GenBank/DDBJ whole genome shotgun (WGS) entry which is preliminary data.</text>
</comment>
<gene>
    <name evidence="2" type="ORF">E8P82_10825</name>
</gene>
<dbReference type="EMBL" id="SSWH01000009">
    <property type="protein sequence ID" value="THJ65775.1"/>
    <property type="molecule type" value="Genomic_DNA"/>
</dbReference>
<evidence type="ECO:0000259" key="1">
    <source>
        <dbReference type="PROSITE" id="PS51186"/>
    </source>
</evidence>
<sequence length="176" mass="18716">MAIDEAHVRLVAVDEDVLERLVQAATTGAAADDVTPPLTRGDAWTPMRIAWLKDFHRSRRAGLGGPAAEATWAVLFEQRVVGSVRLLRADRSRQVEAGVWLIGEVRGRGVGQAATAAVLREAAARGATPVMAHTTANNAGALAVLERLGFELRAGDARGAVDALLFLDRDLGLHPE</sequence>
<evidence type="ECO:0000313" key="2">
    <source>
        <dbReference type="EMBL" id="THJ65775.1"/>
    </source>
</evidence>
<dbReference type="InterPro" id="IPR016181">
    <property type="entry name" value="Acyl_CoA_acyltransferase"/>
</dbReference>
<protein>
    <submittedName>
        <fullName evidence="2">GNAT family N-acetyltransferase</fullName>
    </submittedName>
</protein>
<dbReference type="PANTHER" id="PTHR43792">
    <property type="entry name" value="GNAT FAMILY, PUTATIVE (AFU_ORTHOLOGUE AFUA_3G00765)-RELATED-RELATED"/>
    <property type="match status" value="1"/>
</dbReference>
<dbReference type="AlphaFoldDB" id="A0A4S5E2Y3"/>
<dbReference type="InterPro" id="IPR051531">
    <property type="entry name" value="N-acetyltransferase"/>
</dbReference>
<evidence type="ECO:0000313" key="3">
    <source>
        <dbReference type="Proteomes" id="UP000305233"/>
    </source>
</evidence>
<accession>A0A4S5E2Y3</accession>
<organism evidence="2 3">
    <name type="scientific">Arthrobacter echini</name>
    <dbReference type="NCBI Taxonomy" id="1529066"/>
    <lineage>
        <taxon>Bacteria</taxon>
        <taxon>Bacillati</taxon>
        <taxon>Actinomycetota</taxon>
        <taxon>Actinomycetes</taxon>
        <taxon>Micrococcales</taxon>
        <taxon>Micrococcaceae</taxon>
        <taxon>Arthrobacter</taxon>
    </lineage>
</organism>
<dbReference type="OrthoDB" id="4938828at2"/>
<dbReference type="GO" id="GO:0016747">
    <property type="term" value="F:acyltransferase activity, transferring groups other than amino-acyl groups"/>
    <property type="evidence" value="ECO:0007669"/>
    <property type="project" value="InterPro"/>
</dbReference>